<feature type="non-terminal residue" evidence="1">
    <location>
        <position position="68"/>
    </location>
</feature>
<feature type="non-terminal residue" evidence="1">
    <location>
        <position position="1"/>
    </location>
</feature>
<proteinExistence type="predicted"/>
<accession>A0A161M240</accession>
<dbReference type="AlphaFoldDB" id="A0A161M240"/>
<dbReference type="EMBL" id="GEMB01006889">
    <property type="protein sequence ID" value="JAR96473.1"/>
    <property type="molecule type" value="Transcribed_RNA"/>
</dbReference>
<reference evidence="1" key="1">
    <citation type="submission" date="2016-04" db="EMBL/GenBank/DDBJ databases">
        <authorList>
            <person name="Calderon-Fernandez G.M.Sr."/>
        </authorList>
    </citation>
    <scope>NUCLEOTIDE SEQUENCE</scope>
    <source>
        <strain evidence="1">Int1</strain>
        <tissue evidence="1">Integument</tissue>
    </source>
</reference>
<reference evidence="1" key="2">
    <citation type="journal article" date="2017" name="J. Med. Entomol.">
        <title>Transcriptome Analysis of the Triatoma infestans (Hemiptera: Reduviidae) Integument.</title>
        <authorList>
            <person name="Calderon-Fernandez G.M."/>
            <person name="Moriconi D.E."/>
            <person name="Dulbecco A.B."/>
            <person name="Juarez M.P."/>
        </authorList>
    </citation>
    <scope>NUCLEOTIDE SEQUENCE</scope>
    <source>
        <strain evidence="1">Int1</strain>
        <tissue evidence="1">Integument</tissue>
    </source>
</reference>
<evidence type="ECO:0000313" key="1">
    <source>
        <dbReference type="EMBL" id="JAR96473.1"/>
    </source>
</evidence>
<name>A0A161M240_TRIIF</name>
<protein>
    <submittedName>
        <fullName evidence="1">Ribonuclease hi</fullName>
    </submittedName>
</protein>
<organism evidence="1">
    <name type="scientific">Triatoma infestans</name>
    <name type="common">Assassin bug</name>
    <dbReference type="NCBI Taxonomy" id="30076"/>
    <lineage>
        <taxon>Eukaryota</taxon>
        <taxon>Metazoa</taxon>
        <taxon>Ecdysozoa</taxon>
        <taxon>Arthropoda</taxon>
        <taxon>Hexapoda</taxon>
        <taxon>Insecta</taxon>
        <taxon>Pterygota</taxon>
        <taxon>Neoptera</taxon>
        <taxon>Paraneoptera</taxon>
        <taxon>Hemiptera</taxon>
        <taxon>Heteroptera</taxon>
        <taxon>Panheteroptera</taxon>
        <taxon>Cimicomorpha</taxon>
        <taxon>Reduviidae</taxon>
        <taxon>Triatominae</taxon>
        <taxon>Triatoma</taxon>
    </lineage>
</organism>
<sequence length="68" mass="7879">KVTTKKWSTSSRESRREEVVLARMRLGHTMLTHSHIFRREPQPVCSACNTTLTVPHILLECSKYVNAR</sequence>